<dbReference type="Proteomes" id="UP000249819">
    <property type="component" value="Unassembled WGS sequence"/>
</dbReference>
<keyword evidence="2" id="KW-1185">Reference proteome</keyword>
<proteinExistence type="predicted"/>
<evidence type="ECO:0008006" key="3">
    <source>
        <dbReference type="Google" id="ProtNLM"/>
    </source>
</evidence>
<evidence type="ECO:0000313" key="2">
    <source>
        <dbReference type="Proteomes" id="UP000249819"/>
    </source>
</evidence>
<accession>A0A327WDN6</accession>
<dbReference type="OrthoDB" id="9791270at2"/>
<dbReference type="RefSeq" id="WP_111591151.1">
    <property type="nucleotide sequence ID" value="NZ_QLMA01000002.1"/>
</dbReference>
<comment type="caution">
    <text evidence="1">The sequence shown here is derived from an EMBL/GenBank/DDBJ whole genome shotgun (WGS) entry which is preliminary data.</text>
</comment>
<dbReference type="Gene3D" id="1.20.910.10">
    <property type="entry name" value="Heme oxygenase-like"/>
    <property type="match status" value="1"/>
</dbReference>
<dbReference type="EMBL" id="QLMA01000002">
    <property type="protein sequence ID" value="RAJ85496.1"/>
    <property type="molecule type" value="Genomic_DNA"/>
</dbReference>
<reference evidence="1 2" key="1">
    <citation type="submission" date="2018-06" db="EMBL/GenBank/DDBJ databases">
        <title>Genomic Encyclopedia of Archaeal and Bacterial Type Strains, Phase II (KMG-II): from individual species to whole genera.</title>
        <authorList>
            <person name="Goeker M."/>
        </authorList>
    </citation>
    <scope>NUCLEOTIDE SEQUENCE [LARGE SCALE GENOMIC DNA]</scope>
    <source>
        <strain evidence="1 2">DSM 29821</strain>
    </source>
</reference>
<dbReference type="SUPFAM" id="SSF48613">
    <property type="entry name" value="Heme oxygenase-like"/>
    <property type="match status" value="1"/>
</dbReference>
<protein>
    <recommendedName>
        <fullName evidence="3">DUF3050 family protein</fullName>
    </recommendedName>
</protein>
<sequence length="255" mass="28844">MSITRIQEIIAPAREKVVAHPLYSELQTLEDVRIFMQYHVYAVWDFMSLLKGLQQQLTCVNVPWIPKGNAATRYLINEIVTGEESDVDADGNRCSHFELYESAMVQAGADTSAIRSLIQAAVSGTPIQEAIAAAALPEGVKGFLKFTFDVIASEKPHVMAAVFTFGREDLIPDMFYALVKDLDQKFPGKLTTFIYYLERHIEVDGDHHSQLAMQMVQELCGDDENKWNEAAQYAQQSLVWRHQLWSAILDEKVFL</sequence>
<name>A0A327WDN6_9BACT</name>
<gene>
    <name evidence="1" type="ORF">CLV59_102200</name>
</gene>
<organism evidence="1 2">
    <name type="scientific">Chitinophaga dinghuensis</name>
    <dbReference type="NCBI Taxonomy" id="1539050"/>
    <lineage>
        <taxon>Bacteria</taxon>
        <taxon>Pseudomonadati</taxon>
        <taxon>Bacteroidota</taxon>
        <taxon>Chitinophagia</taxon>
        <taxon>Chitinophagales</taxon>
        <taxon>Chitinophagaceae</taxon>
        <taxon>Chitinophaga</taxon>
    </lineage>
</organism>
<dbReference type="InterPro" id="IPR016084">
    <property type="entry name" value="Haem_Oase-like_multi-hlx"/>
</dbReference>
<dbReference type="Pfam" id="PF11251">
    <property type="entry name" value="DUF3050"/>
    <property type="match status" value="1"/>
</dbReference>
<evidence type="ECO:0000313" key="1">
    <source>
        <dbReference type="EMBL" id="RAJ85496.1"/>
    </source>
</evidence>
<dbReference type="InterPro" id="IPR024423">
    <property type="entry name" value="DUF3050"/>
</dbReference>
<dbReference type="AlphaFoldDB" id="A0A327WDN6"/>